<dbReference type="Pfam" id="PF04108">
    <property type="entry name" value="ATG17_like"/>
    <property type="match status" value="1"/>
</dbReference>
<keyword evidence="5" id="KW-1185">Reference proteome</keyword>
<evidence type="ECO:0000256" key="3">
    <source>
        <dbReference type="SAM" id="MobiDB-lite"/>
    </source>
</evidence>
<dbReference type="InterPro" id="IPR045326">
    <property type="entry name" value="ATG17-like_dom"/>
</dbReference>
<dbReference type="PANTHER" id="PTHR13222:SF1">
    <property type="entry name" value="RB1-INDUCIBLE COILED-COIL PROTEIN 1"/>
    <property type="match status" value="1"/>
</dbReference>
<evidence type="ECO:0000259" key="4">
    <source>
        <dbReference type="Pfam" id="PF04108"/>
    </source>
</evidence>
<dbReference type="GeneID" id="101240051"/>
<dbReference type="InterPro" id="IPR040040">
    <property type="entry name" value="ATG11"/>
</dbReference>
<evidence type="ECO:0000313" key="6">
    <source>
        <dbReference type="RefSeq" id="XP_065673826.1"/>
    </source>
</evidence>
<feature type="coiled-coil region" evidence="2">
    <location>
        <begin position="864"/>
        <end position="969"/>
    </location>
</feature>
<feature type="coiled-coil region" evidence="2">
    <location>
        <begin position="1217"/>
        <end position="1247"/>
    </location>
</feature>
<dbReference type="Gene3D" id="3.10.20.90">
    <property type="entry name" value="Phosphatidylinositol 3-kinase Catalytic Subunit, Chain A, domain 1"/>
    <property type="match status" value="1"/>
</dbReference>
<evidence type="ECO:0000256" key="2">
    <source>
        <dbReference type="SAM" id="Coils"/>
    </source>
</evidence>
<keyword evidence="1" id="KW-0072">Autophagy</keyword>
<name>A0ABM4DH75_HYDVU</name>
<organism evidence="5 6">
    <name type="scientific">Hydra vulgaris</name>
    <name type="common">Hydra</name>
    <name type="synonym">Hydra attenuata</name>
    <dbReference type="NCBI Taxonomy" id="6087"/>
    <lineage>
        <taxon>Eukaryota</taxon>
        <taxon>Metazoa</taxon>
        <taxon>Cnidaria</taxon>
        <taxon>Hydrozoa</taxon>
        <taxon>Hydroidolina</taxon>
        <taxon>Anthoathecata</taxon>
        <taxon>Aplanulata</taxon>
        <taxon>Hydridae</taxon>
        <taxon>Hydra</taxon>
    </lineage>
</organism>
<feature type="coiled-coil region" evidence="2">
    <location>
        <begin position="998"/>
        <end position="1129"/>
    </location>
</feature>
<accession>A0ABM4DH75</accession>
<feature type="domain" description="Autophagy protein ATG17-like" evidence="4">
    <location>
        <begin position="132"/>
        <end position="452"/>
    </location>
</feature>
<dbReference type="Proteomes" id="UP001652625">
    <property type="component" value="Chromosome 14"/>
</dbReference>
<keyword evidence="2" id="KW-0175">Coiled coil</keyword>
<feature type="region of interest" description="Disordered" evidence="3">
    <location>
        <begin position="567"/>
        <end position="598"/>
    </location>
</feature>
<evidence type="ECO:0000256" key="1">
    <source>
        <dbReference type="ARBA" id="ARBA00023006"/>
    </source>
</evidence>
<dbReference type="PANTHER" id="PTHR13222">
    <property type="entry name" value="RB1-INDUCIBLE COILED-COIL"/>
    <property type="match status" value="1"/>
</dbReference>
<protein>
    <submittedName>
        <fullName evidence="6">RB1-inducible coiled-coil protein 1 isoform X8</fullName>
    </submittedName>
</protein>
<reference evidence="6" key="1">
    <citation type="submission" date="2025-08" db="UniProtKB">
        <authorList>
            <consortium name="RefSeq"/>
        </authorList>
    </citation>
    <scope>IDENTIFICATION</scope>
</reference>
<dbReference type="RefSeq" id="XP_065673826.1">
    <property type="nucleotide sequence ID" value="XM_065817754.1"/>
</dbReference>
<dbReference type="CDD" id="cd17060">
    <property type="entry name" value="Ubl_RB1CC1"/>
    <property type="match status" value="1"/>
</dbReference>
<evidence type="ECO:0000313" key="5">
    <source>
        <dbReference type="Proteomes" id="UP001652625"/>
    </source>
</evidence>
<sequence length="1350" mass="155109">MALLHVFLVDTGLMMKLDMQLAAENVSVLMGSIYEKTFITPSNQVLITANGEPLNPEKCVASYVSVGTESHPIFLFSKSSIQSAIPPSPSINLGSEKSLKEEVDACAKMPPIYETLVTRAKLASDFQKFAFELYESCENLVNDQNFQSLGWSAVIMNLDHITEAFHRHLMSFEEYYRGFFSMKSHYNNMLLSFSKVLIWLEKLPLLPCLTTKNEKRSLLEWINTYDQQSSLENLLRQCQESIKQLNFEVYEKVVDDAQQILESAQNPNMKEIRGLADRLVNLQQRLHLANQLKQDQSDMAQGFQQNKMRAEHLGDSSVLPDLCSSHQKQLHVLIKNHCHLREIRNLCARAKDELSVNLHTRLKWVMTIEKQICSLNSKIVIYHDFLKKIKKRMDIFEQVYDAPKLYVLSVIEVVRRRHFSKQFCEWAKSVAESSKITRNEEIQRRQVFQQVFRQHFVQSLIPGLDRLPTPFAEDLPVSCDNELPEIQVEDIQFIQQHVPDLVSEMNMSDIMLTSTQVQHCLSQDNLQKLAQEIPDVYFNETQFDQKLTMSALKREISAVNEEFPFYEDPPFRESTVNTDDENSDFDPVSLSSLADDKSDDSDALFQSAEMDLSDNTTPVISPVLGKSSSVPIDIKLSSKSTHDELDFISDSPLSKNIFSPNNVSSSSSPLIKSFKNLKNNSNNSLSLAKALKCTQVTNTQSSNLFLNACKEVLLLKSNLCNAQTDFQIMYQITNKDLSNVKEQFLAICDTVLPAKCESCLLLQKDVDKLIDENNQFKKNYDKLSLESLNLNELLKAKVEASDLINKLEIEVKNSNTRIQDLQIQVENLNKNLDYLYSQEQKYCNEKLQVCSELDKCKLELSTKSQEYDSQITVARNDLSNLQNKLHTQESSFLQKQAALHSEIQSKDIEMQKLNETIFSLSEKIKENEDNYNSSANNYKCQIDTISAEHNKSLNEIAQLTNQLKDWECKLVTTQGLLATTQSTLTTTQQTNESNLEHISVLNLQIKKLKQLLNEKHKEISQAKDHLEYQKQLNFNQVINKIKKEKDIQIQDAQAKCTQFEKEIVLLKLKIENLNQEITTHKDGFSLYEDDVKKMKQTMMADIENLKKEIIELKNSNKSLKYENEQLSCDNKRISAEVIRISEENTCLTASVDEIAQEKLRVIQELKVQYNEALEKEKKNILLSFELEKVSIMEKCGRSEHMIRASSSLEEGIDELEVDRLVEKVKILEEENTKLKNSIDNEKNIKNKLVLESLWKEKITWKKISIGDAIIVAYDESIKQYVALSDQTCFVHPESLKQIFNASSQKQFPRWMLVYVTNTEICLAKKSGNKLNLPADTMFLRVHVMLYSDPK</sequence>
<proteinExistence type="predicted"/>
<feature type="coiled-coil region" evidence="2">
    <location>
        <begin position="766"/>
        <end position="838"/>
    </location>
</feature>
<gene>
    <name evidence="6" type="primary">LOC101240051</name>
</gene>